<dbReference type="RefSeq" id="WP_207279341.1">
    <property type="nucleotide sequence ID" value="NZ_JAFLEQ010000016.1"/>
</dbReference>
<name>A0A939IUF7_9CORY</name>
<organism evidence="1 2">
    <name type="scientific">Corynebacterium mendelii</name>
    <dbReference type="NCBI Taxonomy" id="2765362"/>
    <lineage>
        <taxon>Bacteria</taxon>
        <taxon>Bacillati</taxon>
        <taxon>Actinomycetota</taxon>
        <taxon>Actinomycetes</taxon>
        <taxon>Mycobacteriales</taxon>
        <taxon>Corynebacteriaceae</taxon>
        <taxon>Corynebacterium</taxon>
    </lineage>
</organism>
<sequence>MLIPFNVLVELPQIDDLDATPAYLRAFILAMGDNLIADGTPDQPQSPQMAVDRLLSRRRFTATDLPATFRVEEMGNCREALYIFASHWKPVLALLGKTDPALRQRLLGASVEGLLRDFKAIKCQWSRKAHLALSPDIIDIMNRFDRYLAVVAATPSASVGMALDLLAKVVGELDQLQCERLIEVGSAVLVRQEKSFSKRSCCLPGLQTAIPYCFRQYSSRCHRLSMIFPFSCAPSQSTTSWPAETPAESPPAPNPLFIQLPGRQPPPLGWVCCRRPQPACQKKRCKRLHQWMVPAGKS</sequence>
<dbReference type="EMBL" id="JAFLEQ010000016">
    <property type="protein sequence ID" value="MBN9644884.1"/>
    <property type="molecule type" value="Genomic_DNA"/>
</dbReference>
<dbReference type="AlphaFoldDB" id="A0A939IUF7"/>
<dbReference type="Proteomes" id="UP000664332">
    <property type="component" value="Unassembled WGS sequence"/>
</dbReference>
<proteinExistence type="predicted"/>
<comment type="caution">
    <text evidence="1">The sequence shown here is derived from an EMBL/GenBank/DDBJ whole genome shotgun (WGS) entry which is preliminary data.</text>
</comment>
<reference evidence="1" key="1">
    <citation type="submission" date="2021-03" db="EMBL/GenBank/DDBJ databases">
        <authorList>
            <person name="Sun Q."/>
        </authorList>
    </citation>
    <scope>NUCLEOTIDE SEQUENCE</scope>
    <source>
        <strain evidence="1">CCM 8862</strain>
    </source>
</reference>
<evidence type="ECO:0000313" key="1">
    <source>
        <dbReference type="EMBL" id="MBN9644884.1"/>
    </source>
</evidence>
<gene>
    <name evidence="1" type="ORF">JZY06_09715</name>
</gene>
<protein>
    <submittedName>
        <fullName evidence="1">Uncharacterized protein</fullName>
    </submittedName>
</protein>
<keyword evidence="2" id="KW-1185">Reference proteome</keyword>
<evidence type="ECO:0000313" key="2">
    <source>
        <dbReference type="Proteomes" id="UP000664332"/>
    </source>
</evidence>
<accession>A0A939IUF7</accession>